<dbReference type="EMBL" id="CP048222">
    <property type="protein sequence ID" value="QHT72084.1"/>
    <property type="molecule type" value="Genomic_DNA"/>
</dbReference>
<protein>
    <submittedName>
        <fullName evidence="1">Ester cyclase</fullName>
    </submittedName>
</protein>
<keyword evidence="2" id="KW-1185">Reference proteome</keyword>
<evidence type="ECO:0000313" key="1">
    <source>
        <dbReference type="EMBL" id="QHT72084.1"/>
    </source>
</evidence>
<dbReference type="PANTHER" id="PTHR38436">
    <property type="entry name" value="POLYKETIDE CYCLASE SNOAL-LIKE DOMAIN"/>
    <property type="match status" value="1"/>
</dbReference>
<gene>
    <name evidence="1" type="ORF">GXP67_19110</name>
</gene>
<dbReference type="Proteomes" id="UP000480178">
    <property type="component" value="Chromosome"/>
</dbReference>
<dbReference type="GO" id="GO:0030638">
    <property type="term" value="P:polyketide metabolic process"/>
    <property type="evidence" value="ECO:0007669"/>
    <property type="project" value="InterPro"/>
</dbReference>
<evidence type="ECO:0000313" key="2">
    <source>
        <dbReference type="Proteomes" id="UP000480178"/>
    </source>
</evidence>
<name>A0A6C0GW88_9BACT</name>
<dbReference type="Gene3D" id="3.10.450.50">
    <property type="match status" value="1"/>
</dbReference>
<dbReference type="PANTHER" id="PTHR38436:SF1">
    <property type="entry name" value="ESTER CYCLASE"/>
    <property type="match status" value="1"/>
</dbReference>
<dbReference type="AlphaFoldDB" id="A0A6C0GW88"/>
<dbReference type="InterPro" id="IPR009959">
    <property type="entry name" value="Cyclase_SnoaL-like"/>
</dbReference>
<dbReference type="Pfam" id="PF07366">
    <property type="entry name" value="SnoaL"/>
    <property type="match status" value="1"/>
</dbReference>
<dbReference type="KEGG" id="rhoz:GXP67_19110"/>
<accession>A0A6C0GW88</accession>
<sequence length="144" mass="16650">MRTTHTSEQIVREFLLTVRSGKNPDKARDFMAGKVLAHQMNSENPQTVERTPQNYAAHVKEFVEMYGQFEFEITELIAQENKVYARWKQTGKHLTEIDGYSPTGLPLTEIASAVYRLENGKIVEYWIQIDRAGFDKQLQQANKN</sequence>
<dbReference type="InterPro" id="IPR032710">
    <property type="entry name" value="NTF2-like_dom_sf"/>
</dbReference>
<organism evidence="1 2">
    <name type="scientific">Rhodocytophaga rosea</name>
    <dbReference type="NCBI Taxonomy" id="2704465"/>
    <lineage>
        <taxon>Bacteria</taxon>
        <taxon>Pseudomonadati</taxon>
        <taxon>Bacteroidota</taxon>
        <taxon>Cytophagia</taxon>
        <taxon>Cytophagales</taxon>
        <taxon>Rhodocytophagaceae</taxon>
        <taxon>Rhodocytophaga</taxon>
    </lineage>
</organism>
<reference evidence="1 2" key="1">
    <citation type="submission" date="2020-01" db="EMBL/GenBank/DDBJ databases">
        <authorList>
            <person name="Kim M.K."/>
        </authorList>
    </citation>
    <scope>NUCLEOTIDE SEQUENCE [LARGE SCALE GENOMIC DNA]</scope>
    <source>
        <strain evidence="1 2">172606-1</strain>
    </source>
</reference>
<proteinExistence type="predicted"/>
<dbReference type="SUPFAM" id="SSF54427">
    <property type="entry name" value="NTF2-like"/>
    <property type="match status" value="1"/>
</dbReference>